<dbReference type="Proteomes" id="UP000008955">
    <property type="component" value="Chromosome"/>
</dbReference>
<accession>D4LRB9</accession>
<evidence type="ECO:0000313" key="2">
    <source>
        <dbReference type="EMBL" id="CBL23327.1"/>
    </source>
</evidence>
<gene>
    <name evidence="2" type="ORF">CK5_19430</name>
</gene>
<dbReference type="HOGENOM" id="CLU_3428128_0_0_9"/>
<evidence type="ECO:0000256" key="1">
    <source>
        <dbReference type="SAM" id="MobiDB-lite"/>
    </source>
</evidence>
<dbReference type="EMBL" id="FP929054">
    <property type="protein sequence ID" value="CBL23327.1"/>
    <property type="molecule type" value="Genomic_DNA"/>
</dbReference>
<sequence length="20" mass="2453">MKISEQIWRETKISGEEEMK</sequence>
<reference evidence="2 3" key="1">
    <citation type="submission" date="2010-03" db="EMBL/GenBank/DDBJ databases">
        <title>The genome sequence of Ruminococcus obeum A2-162.</title>
        <authorList>
            <consortium name="metaHIT consortium -- http://www.metahit.eu/"/>
            <person name="Pajon A."/>
            <person name="Turner K."/>
            <person name="Parkhill J."/>
            <person name="Duncan S."/>
            <person name="Flint H."/>
        </authorList>
    </citation>
    <scope>NUCLEOTIDE SEQUENCE [LARGE SCALE GENOMIC DNA]</scope>
    <source>
        <strain evidence="2 3">A2-162</strain>
    </source>
</reference>
<evidence type="ECO:0000313" key="3">
    <source>
        <dbReference type="Proteomes" id="UP000008955"/>
    </source>
</evidence>
<name>D4LRB9_9FIRM</name>
<feature type="compositionally biased region" description="Basic and acidic residues" evidence="1">
    <location>
        <begin position="7"/>
        <end position="20"/>
    </location>
</feature>
<feature type="region of interest" description="Disordered" evidence="1">
    <location>
        <begin position="1"/>
        <end position="20"/>
    </location>
</feature>
<proteinExistence type="predicted"/>
<protein>
    <submittedName>
        <fullName evidence="2">Uncharacterized protein</fullName>
    </submittedName>
</protein>
<reference evidence="2 3" key="2">
    <citation type="submission" date="2010-03" db="EMBL/GenBank/DDBJ databases">
        <authorList>
            <person name="Pajon A."/>
        </authorList>
    </citation>
    <scope>NUCLEOTIDE SEQUENCE [LARGE SCALE GENOMIC DNA]</scope>
    <source>
        <strain evidence="2 3">A2-162</strain>
    </source>
</reference>
<organism evidence="2 3">
    <name type="scientific">Blautia obeum A2-162</name>
    <dbReference type="NCBI Taxonomy" id="657314"/>
    <lineage>
        <taxon>Bacteria</taxon>
        <taxon>Bacillati</taxon>
        <taxon>Bacillota</taxon>
        <taxon>Clostridia</taxon>
        <taxon>Lachnospirales</taxon>
        <taxon>Lachnospiraceae</taxon>
        <taxon>Blautia</taxon>
    </lineage>
</organism>
<dbReference type="KEGG" id="rob:CK5_19430"/>
<keyword evidence="3" id="KW-1185">Reference proteome</keyword>
<dbReference type="AlphaFoldDB" id="D4LRB9"/>